<keyword evidence="3" id="KW-1185">Reference proteome</keyword>
<feature type="compositionally biased region" description="Low complexity" evidence="1">
    <location>
        <begin position="53"/>
        <end position="64"/>
    </location>
</feature>
<evidence type="ECO:0000256" key="1">
    <source>
        <dbReference type="SAM" id="MobiDB-lite"/>
    </source>
</evidence>
<dbReference type="Proteomes" id="UP000324748">
    <property type="component" value="Unassembled WGS sequence"/>
</dbReference>
<name>A0A5B0MN54_PUCGR</name>
<evidence type="ECO:0000313" key="3">
    <source>
        <dbReference type="Proteomes" id="UP000324748"/>
    </source>
</evidence>
<organism evidence="2 3">
    <name type="scientific">Puccinia graminis f. sp. tritici</name>
    <dbReference type="NCBI Taxonomy" id="56615"/>
    <lineage>
        <taxon>Eukaryota</taxon>
        <taxon>Fungi</taxon>
        <taxon>Dikarya</taxon>
        <taxon>Basidiomycota</taxon>
        <taxon>Pucciniomycotina</taxon>
        <taxon>Pucciniomycetes</taxon>
        <taxon>Pucciniales</taxon>
        <taxon>Pucciniaceae</taxon>
        <taxon>Puccinia</taxon>
    </lineage>
</organism>
<proteinExistence type="predicted"/>
<comment type="caution">
    <text evidence="2">The sequence shown here is derived from an EMBL/GenBank/DDBJ whole genome shotgun (WGS) entry which is preliminary data.</text>
</comment>
<feature type="compositionally biased region" description="Basic and acidic residues" evidence="1">
    <location>
        <begin position="74"/>
        <end position="84"/>
    </location>
</feature>
<protein>
    <submittedName>
        <fullName evidence="2">Uncharacterized protein</fullName>
    </submittedName>
</protein>
<accession>A0A5B0MN54</accession>
<dbReference type="EMBL" id="VSWC01000144">
    <property type="protein sequence ID" value="KAA1078467.1"/>
    <property type="molecule type" value="Genomic_DNA"/>
</dbReference>
<sequence>MKTPVDIVLDPALQGIMPNTNKDIIEAPPAPPKPSRKRNISTGNDPSLPRISNPKNPKQIAANPKPKKKAVAKKTQEPVKRTTTDNENNEQQPAAGEEIRGDGGEVSNSEDEESEKKTRAPNYLEHKDLQLCTLWLETTEDGQKGTNQTGAAF</sequence>
<gene>
    <name evidence="2" type="ORF">PGT21_035376</name>
</gene>
<evidence type="ECO:0000313" key="2">
    <source>
        <dbReference type="EMBL" id="KAA1078467.1"/>
    </source>
</evidence>
<feature type="region of interest" description="Disordered" evidence="1">
    <location>
        <begin position="1"/>
        <end position="125"/>
    </location>
</feature>
<reference evidence="2 3" key="1">
    <citation type="submission" date="2019-05" db="EMBL/GenBank/DDBJ databases">
        <title>Emergence of the Ug99 lineage of the wheat stem rust pathogen through somatic hybridization.</title>
        <authorList>
            <person name="Li F."/>
            <person name="Upadhyaya N.M."/>
            <person name="Sperschneider J."/>
            <person name="Matny O."/>
            <person name="Nguyen-Phuc H."/>
            <person name="Mago R."/>
            <person name="Raley C."/>
            <person name="Miller M.E."/>
            <person name="Silverstein K.A.T."/>
            <person name="Henningsen E."/>
            <person name="Hirsch C.D."/>
            <person name="Visser B."/>
            <person name="Pretorius Z.A."/>
            <person name="Steffenson B.J."/>
            <person name="Schwessinger B."/>
            <person name="Dodds P.N."/>
            <person name="Figueroa M."/>
        </authorList>
    </citation>
    <scope>NUCLEOTIDE SEQUENCE [LARGE SCALE GENOMIC DNA]</scope>
    <source>
        <strain evidence="2">21-0</strain>
    </source>
</reference>
<dbReference type="AlphaFoldDB" id="A0A5B0MN54"/>
<feature type="compositionally biased region" description="Basic and acidic residues" evidence="1">
    <location>
        <begin position="114"/>
        <end position="125"/>
    </location>
</feature>